<dbReference type="InterPro" id="IPR010255">
    <property type="entry name" value="Haem_peroxidase_sf"/>
</dbReference>
<evidence type="ECO:0000256" key="19">
    <source>
        <dbReference type="ARBA" id="ARBA00023157"/>
    </source>
</evidence>
<evidence type="ECO:0000256" key="8">
    <source>
        <dbReference type="ARBA" id="ARBA00006873"/>
    </source>
</evidence>
<feature type="disulfide bond" evidence="26">
    <location>
        <begin position="480"/>
        <end position="485"/>
    </location>
</feature>
<keyword evidence="18 24" id="KW-0408">Iron</keyword>
<keyword evidence="21" id="KW-0539">Nucleus</keyword>
<feature type="active site" description="Proton acceptor" evidence="23">
    <location>
        <position position="478"/>
    </location>
</feature>
<evidence type="ECO:0000256" key="1">
    <source>
        <dbReference type="ARBA" id="ARBA00000189"/>
    </source>
</evidence>
<feature type="binding site" evidence="24">
    <location>
        <position position="482"/>
    </location>
    <ligand>
        <name>Ca(2+)</name>
        <dbReference type="ChEBI" id="CHEBI:29108"/>
        <label>1</label>
    </ligand>
</feature>
<dbReference type="OrthoDB" id="407609at2759"/>
<feature type="binding site" description="axial binding residue" evidence="24">
    <location>
        <position position="601"/>
    </location>
    <ligand>
        <name>heme b</name>
        <dbReference type="ChEBI" id="CHEBI:60344"/>
    </ligand>
    <ligandPart>
        <name>Fe</name>
        <dbReference type="ChEBI" id="CHEBI:18248"/>
    </ligandPart>
</feature>
<evidence type="ECO:0000256" key="24">
    <source>
        <dbReference type="PIRSR" id="PIRSR600823-3"/>
    </source>
</evidence>
<feature type="binding site" evidence="24">
    <location>
        <position position="602"/>
    </location>
    <ligand>
        <name>Ca(2+)</name>
        <dbReference type="ChEBI" id="CHEBI:29108"/>
        <label>2</label>
    </ligand>
</feature>
<feature type="binding site" evidence="24">
    <location>
        <position position="658"/>
    </location>
    <ligand>
        <name>Ca(2+)</name>
        <dbReference type="ChEBI" id="CHEBI:29108"/>
        <label>2</label>
    </ligand>
</feature>
<dbReference type="AlphaFoldDB" id="A0A5N6R8U4"/>
<dbReference type="Gene3D" id="1.10.520.10">
    <property type="match status" value="1"/>
</dbReference>
<evidence type="ECO:0000256" key="22">
    <source>
        <dbReference type="ARBA" id="ARBA00023324"/>
    </source>
</evidence>
<dbReference type="PANTHER" id="PTHR12849">
    <property type="entry name" value="RNA LARIAT DEBRANCHING ENZYME"/>
    <property type="match status" value="1"/>
</dbReference>
<keyword evidence="22" id="KW-0376">Hydrogen peroxide</keyword>
<dbReference type="GO" id="GO:0006979">
    <property type="term" value="P:response to oxidative stress"/>
    <property type="evidence" value="ECO:0007669"/>
    <property type="project" value="InterPro"/>
</dbReference>
<evidence type="ECO:0000256" key="23">
    <source>
        <dbReference type="PIRSR" id="PIRSR600823-1"/>
    </source>
</evidence>
<dbReference type="InterPro" id="IPR007708">
    <property type="entry name" value="DBR1_C"/>
</dbReference>
<keyword evidence="29" id="KW-1185">Reference proteome</keyword>
<keyword evidence="16" id="KW-0862">Zinc</keyword>
<evidence type="ECO:0000256" key="4">
    <source>
        <dbReference type="ARBA" id="ARBA00001954"/>
    </source>
</evidence>
<comment type="cofactor">
    <cofactor evidence="2">
        <name>Mn(2+)</name>
        <dbReference type="ChEBI" id="CHEBI:29035"/>
    </cofactor>
</comment>
<protein>
    <recommendedName>
        <fullName evidence="9">peroxidase</fullName>
        <ecNumber evidence="9">1.11.1.7</ecNumber>
    </recommendedName>
</protein>
<evidence type="ECO:0000256" key="2">
    <source>
        <dbReference type="ARBA" id="ARBA00001936"/>
    </source>
</evidence>
<dbReference type="SUPFAM" id="SSF48113">
    <property type="entry name" value="Heme-dependent peroxidases"/>
    <property type="match status" value="1"/>
</dbReference>
<comment type="cofactor">
    <cofactor evidence="24">
        <name>Ca(2+)</name>
        <dbReference type="ChEBI" id="CHEBI:29108"/>
    </cofactor>
    <text evidence="24">Binds 2 calcium ions per subunit.</text>
</comment>
<comment type="cofactor">
    <cofactor evidence="24">
        <name>heme b</name>
        <dbReference type="ChEBI" id="CHEBI:60344"/>
    </cofactor>
    <text evidence="24">Binds 1 heme b (iron(II)-protoporphyrin IX) group per subunit.</text>
</comment>
<dbReference type="GO" id="GO:0046872">
    <property type="term" value="F:metal ion binding"/>
    <property type="evidence" value="ECO:0007669"/>
    <property type="project" value="UniProtKB-KW"/>
</dbReference>
<feature type="binding site" evidence="24">
    <location>
        <position position="663"/>
    </location>
    <ligand>
        <name>Ca(2+)</name>
        <dbReference type="ChEBI" id="CHEBI:29108"/>
        <label>2</label>
    </ligand>
</feature>
<feature type="site" description="Transition state stabilizer" evidence="25">
    <location>
        <position position="474"/>
    </location>
</feature>
<keyword evidence="15" id="KW-0378">Hydrolase</keyword>
<dbReference type="SUPFAM" id="SSF56300">
    <property type="entry name" value="Metallo-dependent phosphatases"/>
    <property type="match status" value="1"/>
</dbReference>
<evidence type="ECO:0000256" key="14">
    <source>
        <dbReference type="ARBA" id="ARBA00022723"/>
    </source>
</evidence>
<keyword evidence="20" id="KW-0464">Manganese</keyword>
<evidence type="ECO:0000256" key="7">
    <source>
        <dbReference type="ARBA" id="ARBA00006045"/>
    </source>
</evidence>
<dbReference type="Pfam" id="PF05011">
    <property type="entry name" value="DBR1"/>
    <property type="match status" value="1"/>
</dbReference>
<dbReference type="Proteomes" id="UP000327013">
    <property type="component" value="Chromosome 5"/>
</dbReference>
<feature type="binding site" evidence="24">
    <location>
        <position position="484"/>
    </location>
    <ligand>
        <name>Ca(2+)</name>
        <dbReference type="ChEBI" id="CHEBI:29108"/>
        <label>1</label>
    </ligand>
</feature>
<feature type="disulfide bond" evidence="26">
    <location>
        <begin position="608"/>
        <end position="642"/>
    </location>
</feature>
<comment type="similarity">
    <text evidence="8">Belongs to the peroxidase family. Ascorbate peroxidase subfamily.</text>
</comment>
<evidence type="ECO:0000256" key="9">
    <source>
        <dbReference type="ARBA" id="ARBA00012313"/>
    </source>
</evidence>
<sequence length="736" mass="82648">MRIAIEGCMHGDLDTVYKTLQFAERKNGFKIDLLLCCGDFQVFFFFFFHCSSFKISAFESTEICFQRYPVAVRNEEDLQSLNVPPKYRSMNSFWKYYSGEEVAPYPTIFIGGNHEASNYSWELYYGGWAAPNIYFLGFAGVVKFGNIRIGGLSGIYNSRDYHLGHYERPPYNEKTIRSVYHVREYDVHKLMQVEEPIDIFLSHDWPVGITDYGKWEELVRRKPYFEKEIQERTLGSVAAAQLLENLKPPYWFSAHLHCKFSALVQHKEGTLTKFLALDKCLPGRPFLQVLEIESEPGPHEIQYDEEWLAITRRFNSIFPLTRRNATFGSVDLETEDCRQWVRSRLQARGTKPFEFVQTVPCYNPSQSGSKGSFSGYPRNPQTESFLQFLGLPYLLDCMSEPKDLSYSPASSNQRVVSSATLFTLVLFSIAASASSANLSFNFYAASCPTAEFIVRNTVRSASSDDPTIPGKLLRLLFHDCFVEGCDASVLLRGNGTEQSDPANKSVGGFSVIDSAKRVLEFFCPGTVSCADIVALAARDAVEAAGGPSFQIPTGRRDGMVSAASNVRPNIVDTSFSVDEMIKLFSSKGLSLEDLVTLSGAHTIGAAHCNAFSDRFQEDSKGKLKLLDKSLDRNYADELMKKCRAGASPSATVNNDPETAFMFDNQYYRNLQAHKGLFQSDSVLLNDNRTRKQVEDFAVDQVAFLESWGQSFLKLTTIGVKTGEAGEIRRSCPTTNM</sequence>
<dbReference type="InterPro" id="IPR041816">
    <property type="entry name" value="Dbr1_N"/>
</dbReference>
<evidence type="ECO:0000256" key="15">
    <source>
        <dbReference type="ARBA" id="ARBA00022801"/>
    </source>
</evidence>
<dbReference type="Gene3D" id="1.10.420.10">
    <property type="entry name" value="Peroxidase, domain 2"/>
    <property type="match status" value="1"/>
</dbReference>
<feature type="disulfide bond" evidence="26">
    <location>
        <begin position="447"/>
        <end position="523"/>
    </location>
</feature>
<dbReference type="InterPro" id="IPR033905">
    <property type="entry name" value="Secretory_peroxidase"/>
</dbReference>
<keyword evidence="14 24" id="KW-0479">Metal-binding</keyword>
<comment type="function">
    <text evidence="5">Removal of H(2)O(2), oxidation of toxic reductants, biosynthesis and degradation of lignin, suberization, auxin catabolism, response to environmental stresses such as wounding, pathogen attack and oxidative stress. These functions might be dependent on each isozyme/isoform in each plant tissue.</text>
</comment>
<comment type="catalytic activity">
    <reaction evidence="1">
        <text>2 a phenolic donor + H2O2 = 2 a phenolic radical donor + 2 H2O</text>
        <dbReference type="Rhea" id="RHEA:56136"/>
        <dbReference type="ChEBI" id="CHEBI:15377"/>
        <dbReference type="ChEBI" id="CHEBI:16240"/>
        <dbReference type="ChEBI" id="CHEBI:139520"/>
        <dbReference type="ChEBI" id="CHEBI:139521"/>
        <dbReference type="EC" id="1.11.1.7"/>
    </reaction>
</comment>
<dbReference type="InterPro" id="IPR019793">
    <property type="entry name" value="Peroxidases_heam-ligand_BS"/>
</dbReference>
<evidence type="ECO:0000256" key="5">
    <source>
        <dbReference type="ARBA" id="ARBA00002322"/>
    </source>
</evidence>
<keyword evidence="17" id="KW-0560">Oxidoreductase</keyword>
<evidence type="ECO:0000256" key="20">
    <source>
        <dbReference type="ARBA" id="ARBA00023211"/>
    </source>
</evidence>
<dbReference type="GO" id="GO:0042744">
    <property type="term" value="P:hydrogen peroxide catabolic process"/>
    <property type="evidence" value="ECO:0007669"/>
    <property type="project" value="UniProtKB-KW"/>
</dbReference>
<dbReference type="GO" id="GO:0000398">
    <property type="term" value="P:mRNA splicing, via spliceosome"/>
    <property type="evidence" value="ECO:0007669"/>
    <property type="project" value="TreeGrafter"/>
</dbReference>
<dbReference type="PROSITE" id="PS50873">
    <property type="entry name" value="PEROXIDASE_4"/>
    <property type="match status" value="1"/>
</dbReference>
<feature type="binding site" evidence="24">
    <location>
        <position position="486"/>
    </location>
    <ligand>
        <name>Ca(2+)</name>
        <dbReference type="ChEBI" id="CHEBI:29108"/>
        <label>1</label>
    </ligand>
</feature>
<dbReference type="GO" id="GO:0140825">
    <property type="term" value="F:lactoperoxidase activity"/>
    <property type="evidence" value="ECO:0007669"/>
    <property type="project" value="UniProtKB-EC"/>
</dbReference>
<evidence type="ECO:0000256" key="18">
    <source>
        <dbReference type="ARBA" id="ARBA00023004"/>
    </source>
</evidence>
<feature type="domain" description="Plant heme peroxidase family profile" evidence="27">
    <location>
        <begin position="437"/>
        <end position="735"/>
    </location>
</feature>
<feature type="binding site" evidence="24">
    <location>
        <position position="479"/>
    </location>
    <ligand>
        <name>Ca(2+)</name>
        <dbReference type="ChEBI" id="CHEBI:29108"/>
        <label>1</label>
    </ligand>
</feature>
<dbReference type="InterPro" id="IPR029052">
    <property type="entry name" value="Metallo-depent_PP-like"/>
</dbReference>
<dbReference type="EC" id="1.11.1.7" evidence="9"/>
<dbReference type="Pfam" id="PF00149">
    <property type="entry name" value="Metallophos"/>
    <property type="match status" value="1"/>
</dbReference>
<dbReference type="FunFam" id="1.10.420.10:FF:000001">
    <property type="entry name" value="Peroxidase"/>
    <property type="match status" value="1"/>
</dbReference>
<dbReference type="PRINTS" id="PR00461">
    <property type="entry name" value="PLPEROXIDASE"/>
</dbReference>
<evidence type="ECO:0000259" key="27">
    <source>
        <dbReference type="PROSITE" id="PS50873"/>
    </source>
</evidence>
<dbReference type="PROSITE" id="PS00435">
    <property type="entry name" value="PEROXIDASE_1"/>
    <property type="match status" value="1"/>
</dbReference>
<accession>A0A5N6R8U4</accession>
<comment type="cofactor">
    <cofactor evidence="3">
        <name>Zn(2+)</name>
        <dbReference type="ChEBI" id="CHEBI:29105"/>
    </cofactor>
</comment>
<name>A0A5N6R8U4_9ROSI</name>
<proteinExistence type="inferred from homology"/>
<dbReference type="CDD" id="cd00693">
    <property type="entry name" value="secretory_peroxidase"/>
    <property type="match status" value="1"/>
</dbReference>
<feature type="binding site" evidence="24">
    <location>
        <position position="655"/>
    </location>
    <ligand>
        <name>Ca(2+)</name>
        <dbReference type="ChEBI" id="CHEBI:29108"/>
        <label>2</label>
    </ligand>
</feature>
<evidence type="ECO:0000256" key="10">
    <source>
        <dbReference type="ARBA" id="ARBA00022525"/>
    </source>
</evidence>
<keyword evidence="13" id="KW-0507">mRNA processing</keyword>
<dbReference type="InterPro" id="IPR002016">
    <property type="entry name" value="Haem_peroxidase"/>
</dbReference>
<dbReference type="FunFam" id="3.60.21.10:FF:000035">
    <property type="entry name" value="Lariat debranching enzyme"/>
    <property type="match status" value="1"/>
</dbReference>
<keyword evidence="19 26" id="KW-1015">Disulfide bond</keyword>
<dbReference type="CDD" id="cd00844">
    <property type="entry name" value="MPP_Dbr1_N"/>
    <property type="match status" value="1"/>
</dbReference>
<feature type="binding site" evidence="24">
    <location>
        <position position="497"/>
    </location>
    <ligand>
        <name>Ca(2+)</name>
        <dbReference type="ChEBI" id="CHEBI:29108"/>
        <label>1</label>
    </ligand>
</feature>
<keyword evidence="10" id="KW-0964">Secreted</keyword>
<organism evidence="28 29">
    <name type="scientific">Carpinus fangiana</name>
    <dbReference type="NCBI Taxonomy" id="176857"/>
    <lineage>
        <taxon>Eukaryota</taxon>
        <taxon>Viridiplantae</taxon>
        <taxon>Streptophyta</taxon>
        <taxon>Embryophyta</taxon>
        <taxon>Tracheophyta</taxon>
        <taxon>Spermatophyta</taxon>
        <taxon>Magnoliopsida</taxon>
        <taxon>eudicotyledons</taxon>
        <taxon>Gunneridae</taxon>
        <taxon>Pentapetalae</taxon>
        <taxon>rosids</taxon>
        <taxon>fabids</taxon>
        <taxon>Fagales</taxon>
        <taxon>Betulaceae</taxon>
        <taxon>Carpinus</taxon>
    </lineage>
</organism>
<evidence type="ECO:0000256" key="17">
    <source>
        <dbReference type="ARBA" id="ARBA00023002"/>
    </source>
</evidence>
<evidence type="ECO:0000256" key="11">
    <source>
        <dbReference type="ARBA" id="ARBA00022559"/>
    </source>
</evidence>
<feature type="binding site" evidence="24">
    <location>
        <position position="488"/>
    </location>
    <ligand>
        <name>Ca(2+)</name>
        <dbReference type="ChEBI" id="CHEBI:29108"/>
        <label>1</label>
    </ligand>
</feature>
<evidence type="ECO:0000256" key="12">
    <source>
        <dbReference type="ARBA" id="ARBA00022617"/>
    </source>
</evidence>
<gene>
    <name evidence="28" type="ORF">FH972_013018</name>
</gene>
<keyword evidence="12" id="KW-0349">Heme</keyword>
<evidence type="ECO:0000256" key="26">
    <source>
        <dbReference type="PIRSR" id="PIRSR600823-5"/>
    </source>
</evidence>
<evidence type="ECO:0000313" key="29">
    <source>
        <dbReference type="Proteomes" id="UP000327013"/>
    </source>
</evidence>
<evidence type="ECO:0000313" key="28">
    <source>
        <dbReference type="EMBL" id="KAE8056228.1"/>
    </source>
</evidence>
<evidence type="ECO:0000256" key="6">
    <source>
        <dbReference type="ARBA" id="ARBA00004123"/>
    </source>
</evidence>
<comment type="cofactor">
    <cofactor evidence="4">
        <name>Fe(2+)</name>
        <dbReference type="ChEBI" id="CHEBI:29033"/>
    </cofactor>
</comment>
<dbReference type="GO" id="GO:0005634">
    <property type="term" value="C:nucleus"/>
    <property type="evidence" value="ECO:0007669"/>
    <property type="project" value="UniProtKB-SubCell"/>
</dbReference>
<dbReference type="GO" id="GO:0020037">
    <property type="term" value="F:heme binding"/>
    <property type="evidence" value="ECO:0007669"/>
    <property type="project" value="InterPro"/>
</dbReference>
<dbReference type="GO" id="GO:0008419">
    <property type="term" value="F:RNA lariat debranching enzyme activity"/>
    <property type="evidence" value="ECO:0007669"/>
    <property type="project" value="UniProtKB-ARBA"/>
</dbReference>
<dbReference type="PRINTS" id="PR00458">
    <property type="entry name" value="PEROXIDASE"/>
</dbReference>
<dbReference type="SMART" id="SM01124">
    <property type="entry name" value="DBR1"/>
    <property type="match status" value="1"/>
</dbReference>
<comment type="similarity">
    <text evidence="7">Belongs to the lariat debranching enzyme family.</text>
</comment>
<dbReference type="EMBL" id="CM017325">
    <property type="protein sequence ID" value="KAE8056228.1"/>
    <property type="molecule type" value="Genomic_DNA"/>
</dbReference>
<feature type="disulfide bond" evidence="26">
    <location>
        <begin position="529"/>
        <end position="731"/>
    </location>
</feature>
<evidence type="ECO:0000256" key="21">
    <source>
        <dbReference type="ARBA" id="ARBA00023242"/>
    </source>
</evidence>
<evidence type="ECO:0000256" key="25">
    <source>
        <dbReference type="PIRSR" id="PIRSR600823-4"/>
    </source>
</evidence>
<dbReference type="Pfam" id="PF00141">
    <property type="entry name" value="peroxidase"/>
    <property type="match status" value="1"/>
</dbReference>
<reference evidence="28 29" key="1">
    <citation type="submission" date="2019-06" db="EMBL/GenBank/DDBJ databases">
        <title>A chromosomal-level reference genome of Carpinus fangiana (Coryloideae, Betulaceae).</title>
        <authorList>
            <person name="Yang X."/>
            <person name="Wang Z."/>
            <person name="Zhang L."/>
            <person name="Hao G."/>
            <person name="Liu J."/>
            <person name="Yang Y."/>
        </authorList>
    </citation>
    <scope>NUCLEOTIDE SEQUENCE [LARGE SCALE GENOMIC DNA]</scope>
    <source>
        <strain evidence="28">Cfa_2016G</strain>
        <tissue evidence="28">Leaf</tissue>
    </source>
</reference>
<dbReference type="PANTHER" id="PTHR12849:SF0">
    <property type="entry name" value="LARIAT DEBRANCHING ENZYME"/>
    <property type="match status" value="1"/>
</dbReference>
<dbReference type="InterPro" id="IPR000823">
    <property type="entry name" value="Peroxidase_pln"/>
</dbReference>
<keyword evidence="11" id="KW-0575">Peroxidase</keyword>
<evidence type="ECO:0000256" key="13">
    <source>
        <dbReference type="ARBA" id="ARBA00022664"/>
    </source>
</evidence>
<comment type="subcellular location">
    <subcellularLocation>
        <location evidence="6">Nucleus</location>
    </subcellularLocation>
</comment>
<dbReference type="FunFam" id="1.10.520.10:FF:000008">
    <property type="entry name" value="Peroxidase"/>
    <property type="match status" value="1"/>
</dbReference>
<dbReference type="InterPro" id="IPR004843">
    <property type="entry name" value="Calcineurin-like_PHP"/>
</dbReference>
<evidence type="ECO:0000256" key="16">
    <source>
        <dbReference type="ARBA" id="ARBA00022833"/>
    </source>
</evidence>
<keyword evidence="24" id="KW-0106">Calcium</keyword>
<evidence type="ECO:0000256" key="3">
    <source>
        <dbReference type="ARBA" id="ARBA00001947"/>
    </source>
</evidence>